<proteinExistence type="inferred from homology"/>
<dbReference type="PIRSF" id="PIRSF029218">
    <property type="entry name" value="ParE"/>
    <property type="match status" value="1"/>
</dbReference>
<dbReference type="PANTHER" id="PTHR33755:SF9">
    <property type="entry name" value="TOXIN PARE1"/>
    <property type="match status" value="1"/>
</dbReference>
<evidence type="ECO:0000256" key="2">
    <source>
        <dbReference type="ARBA" id="ARBA00022649"/>
    </source>
</evidence>
<dbReference type="RefSeq" id="WP_188848667.1">
    <property type="nucleotide sequence ID" value="NZ_BMJJ01000001.1"/>
</dbReference>
<dbReference type="Gene3D" id="3.30.2310.20">
    <property type="entry name" value="RelE-like"/>
    <property type="match status" value="1"/>
</dbReference>
<evidence type="ECO:0000313" key="5">
    <source>
        <dbReference type="Proteomes" id="UP000613160"/>
    </source>
</evidence>
<organism evidence="4 5">
    <name type="scientific">Aureimonas glaciei</name>
    <dbReference type="NCBI Taxonomy" id="1776957"/>
    <lineage>
        <taxon>Bacteria</taxon>
        <taxon>Pseudomonadati</taxon>
        <taxon>Pseudomonadota</taxon>
        <taxon>Alphaproteobacteria</taxon>
        <taxon>Hyphomicrobiales</taxon>
        <taxon>Aurantimonadaceae</taxon>
        <taxon>Aureimonas</taxon>
    </lineage>
</organism>
<dbReference type="Pfam" id="PF05016">
    <property type="entry name" value="ParE_toxin"/>
    <property type="match status" value="1"/>
</dbReference>
<dbReference type="InterPro" id="IPR028344">
    <property type="entry name" value="ParE1/4"/>
</dbReference>
<sequence length="100" mass="11504">MPSTVSRLRLNPKASADLDGIFLDTAVRWSSEQADRYIAEIDDAMRALARSPGLGQKVDDVRAGYYRYRAGSHLIFYRRVEPGIEVMRVLHQRMDIDRHL</sequence>
<protein>
    <recommendedName>
        <fullName evidence="3">Toxin</fullName>
    </recommendedName>
</protein>
<dbReference type="InterPro" id="IPR051803">
    <property type="entry name" value="TA_system_RelE-like_toxin"/>
</dbReference>
<dbReference type="AlphaFoldDB" id="A0A916V2M5"/>
<evidence type="ECO:0000313" key="4">
    <source>
        <dbReference type="EMBL" id="GGD02870.1"/>
    </source>
</evidence>
<dbReference type="InterPro" id="IPR007712">
    <property type="entry name" value="RelE/ParE_toxin"/>
</dbReference>
<reference evidence="4" key="2">
    <citation type="submission" date="2020-09" db="EMBL/GenBank/DDBJ databases">
        <authorList>
            <person name="Sun Q."/>
            <person name="Zhou Y."/>
        </authorList>
    </citation>
    <scope>NUCLEOTIDE SEQUENCE</scope>
    <source>
        <strain evidence="4">CGMCC 1.15493</strain>
    </source>
</reference>
<comment type="similarity">
    <text evidence="1 3">Belongs to the RelE toxin family.</text>
</comment>
<comment type="caution">
    <text evidence="4">The sequence shown here is derived from an EMBL/GenBank/DDBJ whole genome shotgun (WGS) entry which is preliminary data.</text>
</comment>
<dbReference type="Proteomes" id="UP000613160">
    <property type="component" value="Unassembled WGS sequence"/>
</dbReference>
<dbReference type="PANTHER" id="PTHR33755">
    <property type="entry name" value="TOXIN PARE1-RELATED"/>
    <property type="match status" value="1"/>
</dbReference>
<evidence type="ECO:0000256" key="1">
    <source>
        <dbReference type="ARBA" id="ARBA00006226"/>
    </source>
</evidence>
<reference evidence="4" key="1">
    <citation type="journal article" date="2014" name="Int. J. Syst. Evol. Microbiol.">
        <title>Complete genome sequence of Corynebacterium casei LMG S-19264T (=DSM 44701T), isolated from a smear-ripened cheese.</title>
        <authorList>
            <consortium name="US DOE Joint Genome Institute (JGI-PGF)"/>
            <person name="Walter F."/>
            <person name="Albersmeier A."/>
            <person name="Kalinowski J."/>
            <person name="Ruckert C."/>
        </authorList>
    </citation>
    <scope>NUCLEOTIDE SEQUENCE</scope>
    <source>
        <strain evidence="4">CGMCC 1.15493</strain>
    </source>
</reference>
<keyword evidence="5" id="KW-1185">Reference proteome</keyword>
<keyword evidence="2" id="KW-1277">Toxin-antitoxin system</keyword>
<dbReference type="EMBL" id="BMJJ01000001">
    <property type="protein sequence ID" value="GGD02870.1"/>
    <property type="molecule type" value="Genomic_DNA"/>
</dbReference>
<dbReference type="InterPro" id="IPR035093">
    <property type="entry name" value="RelE/ParE_toxin_dom_sf"/>
</dbReference>
<gene>
    <name evidence="4" type="ORF">GCM10011335_01970</name>
</gene>
<evidence type="ECO:0000256" key="3">
    <source>
        <dbReference type="PIRNR" id="PIRNR029218"/>
    </source>
</evidence>
<accession>A0A916V2M5</accession>
<name>A0A916V2M5_9HYPH</name>